<reference evidence="5 6" key="1">
    <citation type="journal article" date="2018" name="Mycol. Prog.">
        <title>Coniella lustricola, a new species from submerged detritus.</title>
        <authorList>
            <person name="Raudabaugh D.B."/>
            <person name="Iturriaga T."/>
            <person name="Carver A."/>
            <person name="Mondo S."/>
            <person name="Pangilinan J."/>
            <person name="Lipzen A."/>
            <person name="He G."/>
            <person name="Amirebrahimi M."/>
            <person name="Grigoriev I.V."/>
            <person name="Miller A.N."/>
        </authorList>
    </citation>
    <scope>NUCLEOTIDE SEQUENCE [LARGE SCALE GENOMIC DNA]</scope>
    <source>
        <strain evidence="5 6">B22-T-1</strain>
    </source>
</reference>
<dbReference type="Gene3D" id="3.10.350.10">
    <property type="entry name" value="LysM domain"/>
    <property type="match status" value="2"/>
</dbReference>
<dbReference type="STRING" id="2025994.A0A2T2ZV36"/>
<evidence type="ECO:0000256" key="1">
    <source>
        <dbReference type="ARBA" id="ARBA00022669"/>
    </source>
</evidence>
<dbReference type="InParanoid" id="A0A2T2ZV36"/>
<feature type="domain" description="LysM" evidence="4">
    <location>
        <begin position="206"/>
        <end position="254"/>
    </location>
</feature>
<dbReference type="GO" id="GO:0008061">
    <property type="term" value="F:chitin binding"/>
    <property type="evidence" value="ECO:0007669"/>
    <property type="project" value="UniProtKB-KW"/>
</dbReference>
<dbReference type="Proteomes" id="UP000241462">
    <property type="component" value="Unassembled WGS sequence"/>
</dbReference>
<dbReference type="InterPro" id="IPR036779">
    <property type="entry name" value="LysM_dom_sf"/>
</dbReference>
<proteinExistence type="inferred from homology"/>
<dbReference type="CDD" id="cd00118">
    <property type="entry name" value="LysM"/>
    <property type="match status" value="1"/>
</dbReference>
<organism evidence="5 6">
    <name type="scientific">Coniella lustricola</name>
    <dbReference type="NCBI Taxonomy" id="2025994"/>
    <lineage>
        <taxon>Eukaryota</taxon>
        <taxon>Fungi</taxon>
        <taxon>Dikarya</taxon>
        <taxon>Ascomycota</taxon>
        <taxon>Pezizomycotina</taxon>
        <taxon>Sordariomycetes</taxon>
        <taxon>Sordariomycetidae</taxon>
        <taxon>Diaporthales</taxon>
        <taxon>Schizoparmaceae</taxon>
        <taxon>Coniella</taxon>
    </lineage>
</organism>
<keyword evidence="6" id="KW-1185">Reference proteome</keyword>
<evidence type="ECO:0000313" key="6">
    <source>
        <dbReference type="Proteomes" id="UP000241462"/>
    </source>
</evidence>
<dbReference type="AlphaFoldDB" id="A0A2T2ZV36"/>
<evidence type="ECO:0000313" key="5">
    <source>
        <dbReference type="EMBL" id="PSR77533.1"/>
    </source>
</evidence>
<accession>A0A2T2ZV36</accession>
<protein>
    <recommendedName>
        <fullName evidence="4">LysM domain-containing protein</fullName>
    </recommendedName>
</protein>
<dbReference type="EMBL" id="KZ678650">
    <property type="protein sequence ID" value="PSR77533.1"/>
    <property type="molecule type" value="Genomic_DNA"/>
</dbReference>
<dbReference type="InterPro" id="IPR052210">
    <property type="entry name" value="LysM1-like"/>
</dbReference>
<evidence type="ECO:0000256" key="3">
    <source>
        <dbReference type="ARBA" id="ARBA00044955"/>
    </source>
</evidence>
<name>A0A2T2ZV36_9PEZI</name>
<evidence type="ECO:0000256" key="2">
    <source>
        <dbReference type="ARBA" id="ARBA00023026"/>
    </source>
</evidence>
<dbReference type="SUPFAM" id="SSF54106">
    <property type="entry name" value="LysM domain"/>
    <property type="match status" value="1"/>
</dbReference>
<dbReference type="PROSITE" id="PS51782">
    <property type="entry name" value="LYSM"/>
    <property type="match status" value="2"/>
</dbReference>
<evidence type="ECO:0000259" key="4">
    <source>
        <dbReference type="PROSITE" id="PS51782"/>
    </source>
</evidence>
<keyword evidence="1" id="KW-0147">Chitin-binding</keyword>
<dbReference type="PANTHER" id="PTHR34997">
    <property type="entry name" value="AM15"/>
    <property type="match status" value="1"/>
</dbReference>
<keyword evidence="2" id="KW-0843">Virulence</keyword>
<feature type="domain" description="LysM" evidence="4">
    <location>
        <begin position="108"/>
        <end position="154"/>
    </location>
</feature>
<sequence>MNDVYCNKVSNGTLCLPLSCNVAVVNATINPYSFTDRYDNITYTQFIAWNTYINHRTLLEGAVVCVGPPGGVYIPATTTAAVANPTVYTTTATPAGPTASGTVQDCGKYVEAQTGDYCNTIVLAAGITLDSFVAMNPSIDSTCTNLLAGFDYCVALVNGTSIANTTGSASLSTAALTSITTTATTTSTFVAAPTQTVAGTTDECYEWYIVESGNSCYSIYSNPDYDLTFEEFRELNTYIDEACDNLWPDYAYCVSGIAEASSSTIASVMATATG</sequence>
<dbReference type="OrthoDB" id="5985073at2759"/>
<dbReference type="PANTHER" id="PTHR34997:SF1">
    <property type="entry name" value="PEPTIDOGLYCAN-BINDING LYSIN DOMAIN"/>
    <property type="match status" value="1"/>
</dbReference>
<gene>
    <name evidence="5" type="ORF">BD289DRAFT_377678</name>
</gene>
<dbReference type="InterPro" id="IPR018392">
    <property type="entry name" value="LysM"/>
</dbReference>
<comment type="similarity">
    <text evidence="3">Belongs to the secreted LysM effector family.</text>
</comment>